<dbReference type="SMART" id="SM00880">
    <property type="entry name" value="CHAD"/>
    <property type="match status" value="1"/>
</dbReference>
<evidence type="ECO:0000256" key="1">
    <source>
        <dbReference type="SAM" id="MobiDB-lite"/>
    </source>
</evidence>
<dbReference type="InterPro" id="IPR038186">
    <property type="entry name" value="CHAD_dom_sf"/>
</dbReference>
<name>A0A3Q9UQT3_9MICO</name>
<evidence type="ECO:0008006" key="6">
    <source>
        <dbReference type="Google" id="ProtNLM"/>
    </source>
</evidence>
<dbReference type="Gene3D" id="2.40.320.10">
    <property type="entry name" value="Hypothetical Protein Pfu-838710-001"/>
    <property type="match status" value="1"/>
</dbReference>
<gene>
    <name evidence="4" type="ORF">C1I64_03635</name>
</gene>
<feature type="domain" description="CHAD" evidence="3">
    <location>
        <begin position="221"/>
        <end position="507"/>
    </location>
</feature>
<dbReference type="Proteomes" id="UP000285317">
    <property type="component" value="Chromosome"/>
</dbReference>
<feature type="domain" description="CYTH" evidence="2">
    <location>
        <begin position="17"/>
        <end position="216"/>
    </location>
</feature>
<protein>
    <recommendedName>
        <fullName evidence="6">CHAD domain-containing protein</fullName>
    </recommendedName>
</protein>
<dbReference type="InterPro" id="IPR007899">
    <property type="entry name" value="CHAD_dom"/>
</dbReference>
<organism evidence="4 5">
    <name type="scientific">Rathayibacter festucae DSM 15932</name>
    <dbReference type="NCBI Taxonomy" id="1328866"/>
    <lineage>
        <taxon>Bacteria</taxon>
        <taxon>Bacillati</taxon>
        <taxon>Actinomycetota</taxon>
        <taxon>Actinomycetes</taxon>
        <taxon>Micrococcales</taxon>
        <taxon>Microbacteriaceae</taxon>
        <taxon>Rathayibacter</taxon>
    </lineage>
</organism>
<dbReference type="Pfam" id="PF01928">
    <property type="entry name" value="CYTH"/>
    <property type="match status" value="1"/>
</dbReference>
<dbReference type="PANTHER" id="PTHR39339">
    <property type="entry name" value="SLR1444 PROTEIN"/>
    <property type="match status" value="1"/>
</dbReference>
<dbReference type="EMBL" id="CP028137">
    <property type="protein sequence ID" value="AZZ51225.1"/>
    <property type="molecule type" value="Genomic_DNA"/>
</dbReference>
<dbReference type="PROSITE" id="PS51707">
    <property type="entry name" value="CYTH"/>
    <property type="match status" value="1"/>
</dbReference>
<dbReference type="PROSITE" id="PS51708">
    <property type="entry name" value="CHAD"/>
    <property type="match status" value="1"/>
</dbReference>
<evidence type="ECO:0000313" key="5">
    <source>
        <dbReference type="Proteomes" id="UP000285317"/>
    </source>
</evidence>
<dbReference type="RefSeq" id="WP_127886237.1">
    <property type="nucleotide sequence ID" value="NZ_CP028137.1"/>
</dbReference>
<dbReference type="AlphaFoldDB" id="A0A3Q9UQT3"/>
<evidence type="ECO:0000313" key="4">
    <source>
        <dbReference type="EMBL" id="AZZ51225.1"/>
    </source>
</evidence>
<evidence type="ECO:0000259" key="2">
    <source>
        <dbReference type="PROSITE" id="PS51707"/>
    </source>
</evidence>
<dbReference type="CDD" id="cd07374">
    <property type="entry name" value="CYTH-like_Pase"/>
    <property type="match status" value="1"/>
</dbReference>
<evidence type="ECO:0000259" key="3">
    <source>
        <dbReference type="PROSITE" id="PS51708"/>
    </source>
</evidence>
<dbReference type="Gene3D" id="1.40.20.10">
    <property type="entry name" value="CHAD domain"/>
    <property type="match status" value="1"/>
</dbReference>
<proteinExistence type="predicted"/>
<dbReference type="PANTHER" id="PTHR39339:SF1">
    <property type="entry name" value="CHAD DOMAIN-CONTAINING PROTEIN"/>
    <property type="match status" value="1"/>
</dbReference>
<dbReference type="InterPro" id="IPR023577">
    <property type="entry name" value="CYTH_domain"/>
</dbReference>
<dbReference type="Pfam" id="PF05235">
    <property type="entry name" value="CHAD"/>
    <property type="match status" value="1"/>
</dbReference>
<dbReference type="SMART" id="SM01118">
    <property type="entry name" value="CYTH"/>
    <property type="match status" value="1"/>
</dbReference>
<sequence>MAQRADRTKAEAPRRVQTEVERKYDVDADTALPELTGAGTVATALAEEPVRLSAQYFDTADRALSRGRITLRRREGGEDEGWHVKLPGSAGRTEIHAPLTASRTVPAEVREPVLGHVGRARLEPLATLETVRSITRVADSAGRRLAEIADDLVIAHDQRSGFERRWREWEVELVDVHGPEGEAVLDAIEERLLAAGARPAESASKLARATGGPIEDAHPAPQDGGEVALAAIRELLTGLRAVDPRVRLEADDALHRMRLHTRRLRSVLAASRSVLEREALDPLRDELRWLAGVLGAARDEEVLAARLRSAVDEAGEGLPAKAVAGSTLFDATERRHTISLQRVAKTLRGARYLALLAALDALLADPPRTAKAGTSAKKLVRRSLAKEVSRVDAARTGGDDVEARHELRKAAKRLRYVTEAWSAVVPDAVGATQHRIAKAAKAVADALGEERDALAARDVLRGHALVAARRGEPAFALGVASARQESRAREAARAGDAALERLHSLSS</sequence>
<accession>A0A3Q9UQT3</accession>
<dbReference type="InterPro" id="IPR033469">
    <property type="entry name" value="CYTH-like_dom_sf"/>
</dbReference>
<dbReference type="SUPFAM" id="SSF55154">
    <property type="entry name" value="CYTH-like phosphatases"/>
    <property type="match status" value="1"/>
</dbReference>
<dbReference type="KEGG" id="rfs:C1I64_03635"/>
<reference evidence="5" key="1">
    <citation type="submission" date="2018-03" db="EMBL/GenBank/DDBJ databases">
        <title>Bacteriophage NCPPB3778 and a type I-E CRISPR drive the evolution of the US Biological Select Agent, Rathayibacter toxicus.</title>
        <authorList>
            <person name="Davis E.W.II."/>
            <person name="Tabima J.F."/>
            <person name="Weisberg A.J."/>
            <person name="Dantas Lopes L."/>
            <person name="Wiseman M.S."/>
            <person name="Wiseman M.S."/>
            <person name="Pupko T."/>
            <person name="Belcher M.S."/>
            <person name="Sechler A.J."/>
            <person name="Tancos M.A."/>
            <person name="Schroeder B.K."/>
            <person name="Murray T.D."/>
            <person name="Luster D.G."/>
            <person name="Schneider W.L."/>
            <person name="Rogers E."/>
            <person name="Andreote F.D."/>
            <person name="Grunwald N.J."/>
            <person name="Putnam M.L."/>
            <person name="Chang J.H."/>
        </authorList>
    </citation>
    <scope>NUCLEOTIDE SEQUENCE [LARGE SCALE GENOMIC DNA]</scope>
    <source>
        <strain evidence="5">DSM 15932</strain>
    </source>
</reference>
<feature type="region of interest" description="Disordered" evidence="1">
    <location>
        <begin position="1"/>
        <end position="22"/>
    </location>
</feature>